<evidence type="ECO:0000313" key="4">
    <source>
        <dbReference type="Proteomes" id="UP000250429"/>
    </source>
</evidence>
<dbReference type="PROSITE" id="PS51257">
    <property type="entry name" value="PROKAR_LIPOPROTEIN"/>
    <property type="match status" value="1"/>
</dbReference>
<sequence>MTRNRILSLLVCAALLAGLLAGCTSTSGGSSASASSDAASSESIPASTAQADTGKLTSNLDEDENSIFSIQNTEAAFAPCLGWGPGVSGCSLKSVIAAASLLGWAESGNLAMRSTDAIQDAYTTWFNDLSADDQASFADAWPLIKEDANTLLTDKASMEGRISDAGLNAKKLPDCSKENWNALQKVVDALVPQSSEY</sequence>
<evidence type="ECO:0000256" key="2">
    <source>
        <dbReference type="SAM" id="SignalP"/>
    </source>
</evidence>
<feature type="region of interest" description="Disordered" evidence="1">
    <location>
        <begin position="34"/>
        <end position="57"/>
    </location>
</feature>
<evidence type="ECO:0000256" key="1">
    <source>
        <dbReference type="SAM" id="MobiDB-lite"/>
    </source>
</evidence>
<feature type="compositionally biased region" description="Low complexity" evidence="1">
    <location>
        <begin position="34"/>
        <end position="47"/>
    </location>
</feature>
<keyword evidence="2" id="KW-0732">Signal</keyword>
<evidence type="ECO:0000313" key="3">
    <source>
        <dbReference type="EMBL" id="RAW60450.1"/>
    </source>
</evidence>
<organism evidence="3 4">
    <name type="scientific">Faecalibacterium hattorii</name>
    <dbReference type="NCBI Taxonomy" id="2935520"/>
    <lineage>
        <taxon>Bacteria</taxon>
        <taxon>Bacillati</taxon>
        <taxon>Bacillota</taxon>
        <taxon>Clostridia</taxon>
        <taxon>Eubacteriales</taxon>
        <taxon>Oscillospiraceae</taxon>
        <taxon>Faecalibacterium</taxon>
    </lineage>
</organism>
<protein>
    <recommendedName>
        <fullName evidence="5">Tat pathway signal sequence</fullName>
    </recommendedName>
</protein>
<accession>A0A329UH96</accession>
<feature type="compositionally biased region" description="Polar residues" evidence="1">
    <location>
        <begin position="48"/>
        <end position="57"/>
    </location>
</feature>
<dbReference type="AlphaFoldDB" id="A0A329UH96"/>
<proteinExistence type="predicted"/>
<gene>
    <name evidence="3" type="ORF">C4N23_08605</name>
</gene>
<name>A0A329UH96_9FIRM</name>
<dbReference type="EMBL" id="PRLC01000011">
    <property type="protein sequence ID" value="RAW60450.1"/>
    <property type="molecule type" value="Genomic_DNA"/>
</dbReference>
<dbReference type="Proteomes" id="UP000250429">
    <property type="component" value="Unassembled WGS sequence"/>
</dbReference>
<keyword evidence="4" id="KW-1185">Reference proteome</keyword>
<evidence type="ECO:0008006" key="5">
    <source>
        <dbReference type="Google" id="ProtNLM"/>
    </source>
</evidence>
<dbReference type="RefSeq" id="WP_112145458.1">
    <property type="nucleotide sequence ID" value="NZ_PRLC01000011.1"/>
</dbReference>
<feature type="chain" id="PRO_5039024612" description="Tat pathway signal sequence" evidence="2">
    <location>
        <begin position="29"/>
        <end position="197"/>
    </location>
</feature>
<feature type="signal peptide" evidence="2">
    <location>
        <begin position="1"/>
        <end position="28"/>
    </location>
</feature>
<reference evidence="3 4" key="1">
    <citation type="submission" date="2018-02" db="EMBL/GenBank/DDBJ databases">
        <title>Complete genome sequencing of Faecalibacterium prausnitzii strains isolated from the human gut.</title>
        <authorList>
            <person name="Fitzgerald B.C."/>
            <person name="Shkoporov A.N."/>
            <person name="Ross P.R."/>
            <person name="Hill C."/>
        </authorList>
    </citation>
    <scope>NUCLEOTIDE SEQUENCE [LARGE SCALE GENOMIC DNA]</scope>
    <source>
        <strain evidence="3 4">APC922/41-1</strain>
    </source>
</reference>
<comment type="caution">
    <text evidence="3">The sequence shown here is derived from an EMBL/GenBank/DDBJ whole genome shotgun (WGS) entry which is preliminary data.</text>
</comment>